<dbReference type="Proteomes" id="UP000182589">
    <property type="component" value="Unassembled WGS sequence"/>
</dbReference>
<evidence type="ECO:0000313" key="2">
    <source>
        <dbReference type="EMBL" id="GLV12998.1"/>
    </source>
</evidence>
<reference evidence="4" key="1">
    <citation type="submission" date="2016-10" db="EMBL/GenBank/DDBJ databases">
        <authorList>
            <person name="Varghese N."/>
        </authorList>
    </citation>
    <scope>NUCLEOTIDE SEQUENCE [LARGE SCALE GENOMIC DNA]</scope>
    <source>
        <strain evidence="4">DSM 12489</strain>
    </source>
</reference>
<accession>A0A1H2WZN2</accession>
<dbReference type="EMBL" id="FNOJ01000017">
    <property type="protein sequence ID" value="SDW85986.1"/>
    <property type="molecule type" value="Genomic_DNA"/>
</dbReference>
<evidence type="ECO:0000313" key="4">
    <source>
        <dbReference type="Proteomes" id="UP000182589"/>
    </source>
</evidence>
<reference evidence="3" key="2">
    <citation type="submission" date="2016-10" db="EMBL/GenBank/DDBJ databases">
        <authorList>
            <person name="de Groot N.N."/>
        </authorList>
    </citation>
    <scope>NUCLEOTIDE SEQUENCE [LARGE SCALE GENOMIC DNA]</scope>
    <source>
        <strain evidence="3">DSM 12489</strain>
    </source>
</reference>
<dbReference type="CDD" id="cd14797">
    <property type="entry name" value="DUF302"/>
    <property type="match status" value="1"/>
</dbReference>
<protein>
    <submittedName>
        <fullName evidence="3">Uncharacterized conserved protein, DUF302 family</fullName>
    </submittedName>
</protein>
<dbReference type="SUPFAM" id="SSF103247">
    <property type="entry name" value="TT1751-like"/>
    <property type="match status" value="1"/>
</dbReference>
<dbReference type="EMBL" id="BSRA01000003">
    <property type="protein sequence ID" value="GLV12998.1"/>
    <property type="molecule type" value="Genomic_DNA"/>
</dbReference>
<dbReference type="InterPro" id="IPR005180">
    <property type="entry name" value="DUF302"/>
</dbReference>
<evidence type="ECO:0000259" key="1">
    <source>
        <dbReference type="Pfam" id="PF03625"/>
    </source>
</evidence>
<organism evidence="3 4">
    <name type="scientific">Alicyclobacillus hesperidum</name>
    <dbReference type="NCBI Taxonomy" id="89784"/>
    <lineage>
        <taxon>Bacteria</taxon>
        <taxon>Bacillati</taxon>
        <taxon>Bacillota</taxon>
        <taxon>Bacilli</taxon>
        <taxon>Bacillales</taxon>
        <taxon>Alicyclobacillaceae</taxon>
        <taxon>Alicyclobacillus</taxon>
    </lineage>
</organism>
<feature type="domain" description="DUF302" evidence="1">
    <location>
        <begin position="37"/>
        <end position="98"/>
    </location>
</feature>
<dbReference type="PANTHER" id="PTHR38342">
    <property type="entry name" value="SLR5037 PROTEIN"/>
    <property type="match status" value="1"/>
</dbReference>
<dbReference type="STRING" id="89784.SAMN04489725_11754"/>
<dbReference type="PIRSF" id="PIRSF021774">
    <property type="entry name" value="UCP021774"/>
    <property type="match status" value="1"/>
</dbReference>
<dbReference type="Proteomes" id="UP001157137">
    <property type="component" value="Unassembled WGS sequence"/>
</dbReference>
<dbReference type="InterPro" id="IPR016796">
    <property type="entry name" value="UCP021774"/>
</dbReference>
<sequence length="130" mass="14665">MEDFHFHVATQKSIDEAVAALEGSLKERGFGVLWQMDIPSKLQEKGVEFTKPYRILEVCNPHEAKEVLLRNELVGYFLPCKLVVYDHNGQTFIGLPKPTALMGVLGDHELMETARRIEATLQDAIRDAAQ</sequence>
<dbReference type="PANTHER" id="PTHR38342:SF1">
    <property type="entry name" value="SLR5037 PROTEIN"/>
    <property type="match status" value="1"/>
</dbReference>
<dbReference type="AlphaFoldDB" id="A0A1H2WZN2"/>
<name>A0A1H2WZN2_9BACL</name>
<dbReference type="InterPro" id="IPR035923">
    <property type="entry name" value="TT1751-like_sf"/>
</dbReference>
<proteinExistence type="predicted"/>
<dbReference type="RefSeq" id="WP_006446972.1">
    <property type="nucleotide sequence ID" value="NZ_BSRA01000003.1"/>
</dbReference>
<evidence type="ECO:0000313" key="3">
    <source>
        <dbReference type="EMBL" id="SDW85986.1"/>
    </source>
</evidence>
<keyword evidence="4" id="KW-1185">Reference proteome</keyword>
<gene>
    <name evidence="2" type="ORF">Heshes_06820</name>
    <name evidence="3" type="ORF">SAMN04489725_11754</name>
</gene>
<reference evidence="2" key="3">
    <citation type="submission" date="2023-02" db="EMBL/GenBank/DDBJ databases">
        <title>Proposal of a novel subspecies: Alicyclobacillus hesperidum subspecies aegle.</title>
        <authorList>
            <person name="Goto K."/>
            <person name="Fujii T."/>
            <person name="Yasui K."/>
            <person name="Mochida K."/>
            <person name="Kato-Tanaka Y."/>
            <person name="Morohoshi S."/>
            <person name="An S.Y."/>
            <person name="Kasai H."/>
            <person name="Yokota A."/>
        </authorList>
    </citation>
    <scope>NUCLEOTIDE SEQUENCE</scope>
    <source>
        <strain evidence="2">DSM 12766</strain>
    </source>
</reference>
<dbReference type="Gene3D" id="3.30.310.70">
    <property type="entry name" value="TT1751-like domain"/>
    <property type="match status" value="1"/>
</dbReference>
<dbReference type="Pfam" id="PF03625">
    <property type="entry name" value="DUF302"/>
    <property type="match status" value="1"/>
</dbReference>